<keyword evidence="21" id="KW-0326">Glycosidase</keyword>
<dbReference type="GO" id="GO:0007186">
    <property type="term" value="P:G protein-coupled receptor signaling pathway"/>
    <property type="evidence" value="ECO:0007669"/>
    <property type="project" value="InterPro"/>
</dbReference>
<evidence type="ECO:0000256" key="23">
    <source>
        <dbReference type="ARBA" id="ARBA00070030"/>
    </source>
</evidence>
<comment type="caution">
    <text evidence="32">The sequence shown here is derived from an EMBL/GenBank/DDBJ whole genome shotgun (WGS) entry which is preliminary data.</text>
</comment>
<evidence type="ECO:0000256" key="13">
    <source>
        <dbReference type="ARBA" id="ARBA00022741"/>
    </source>
</evidence>
<evidence type="ECO:0000256" key="11">
    <source>
        <dbReference type="ARBA" id="ARBA00022723"/>
    </source>
</evidence>
<evidence type="ECO:0000256" key="14">
    <source>
        <dbReference type="ARBA" id="ARBA00022801"/>
    </source>
</evidence>
<keyword evidence="16" id="KW-0136">Cellulose degradation</keyword>
<dbReference type="GO" id="GO:0005834">
    <property type="term" value="C:heterotrimeric G-protein complex"/>
    <property type="evidence" value="ECO:0007669"/>
    <property type="project" value="InterPro"/>
</dbReference>
<evidence type="ECO:0000256" key="18">
    <source>
        <dbReference type="ARBA" id="ARBA00023180"/>
    </source>
</evidence>
<dbReference type="Proteomes" id="UP001321760">
    <property type="component" value="Unassembled WGS sequence"/>
</dbReference>
<dbReference type="CDD" id="cd00066">
    <property type="entry name" value="G-alpha"/>
    <property type="match status" value="1"/>
</dbReference>
<dbReference type="SUPFAM" id="SSF47895">
    <property type="entry name" value="Transducin (alpha subunit), insertion domain"/>
    <property type="match status" value="1"/>
</dbReference>
<evidence type="ECO:0000256" key="7">
    <source>
        <dbReference type="ARBA" id="ARBA00007976"/>
    </source>
</evidence>
<dbReference type="EMBL" id="MU865926">
    <property type="protein sequence ID" value="KAK4451915.1"/>
    <property type="molecule type" value="Genomic_DNA"/>
</dbReference>
<dbReference type="InterPro" id="IPR011025">
    <property type="entry name" value="GproteinA_insert"/>
</dbReference>
<dbReference type="InterPro" id="IPR026891">
    <property type="entry name" value="Fn3-like"/>
</dbReference>
<dbReference type="FunFam" id="1.10.400.10:FF:000009">
    <property type="entry name" value="Guanine nucleotide-binding protein G(O) subunit alpha"/>
    <property type="match status" value="1"/>
</dbReference>
<evidence type="ECO:0000256" key="26">
    <source>
        <dbReference type="ARBA" id="ARBA00083231"/>
    </source>
</evidence>
<dbReference type="GO" id="GO:0001664">
    <property type="term" value="F:G protein-coupled receptor binding"/>
    <property type="evidence" value="ECO:0007669"/>
    <property type="project" value="InterPro"/>
</dbReference>
<dbReference type="GO" id="GO:0005525">
    <property type="term" value="F:GTP binding"/>
    <property type="evidence" value="ECO:0007669"/>
    <property type="project" value="UniProtKB-KW"/>
</dbReference>
<evidence type="ECO:0000256" key="6">
    <source>
        <dbReference type="ARBA" id="ARBA00005336"/>
    </source>
</evidence>
<evidence type="ECO:0000256" key="21">
    <source>
        <dbReference type="ARBA" id="ARBA00023295"/>
    </source>
</evidence>
<dbReference type="SMART" id="SM00275">
    <property type="entry name" value="G_alpha"/>
    <property type="match status" value="1"/>
</dbReference>
<dbReference type="InterPro" id="IPR036881">
    <property type="entry name" value="Glyco_hydro_3_C_sf"/>
</dbReference>
<keyword evidence="14" id="KW-0378">Hydrolase</keyword>
<dbReference type="InterPro" id="IPR050288">
    <property type="entry name" value="Cellulose_deg_GH3"/>
</dbReference>
<evidence type="ECO:0000256" key="3">
    <source>
        <dbReference type="ARBA" id="ARBA00003069"/>
    </source>
</evidence>
<evidence type="ECO:0000259" key="31">
    <source>
        <dbReference type="SMART" id="SM01217"/>
    </source>
</evidence>
<feature type="binding site" evidence="29">
    <location>
        <position position="48"/>
    </location>
    <ligand>
        <name>Mg(2+)</name>
        <dbReference type="ChEBI" id="CHEBI:18420"/>
    </ligand>
</feature>
<evidence type="ECO:0000256" key="27">
    <source>
        <dbReference type="ARBA" id="ARBA00083611"/>
    </source>
</evidence>
<evidence type="ECO:0000256" key="17">
    <source>
        <dbReference type="ARBA" id="ARBA00023134"/>
    </source>
</evidence>
<comment type="similarity">
    <text evidence="6">Belongs to the glycosyl hydrolase 3 family.</text>
</comment>
<dbReference type="SMART" id="SM01217">
    <property type="entry name" value="Fn3_like"/>
    <property type="match status" value="1"/>
</dbReference>
<dbReference type="Gene3D" id="3.40.50.300">
    <property type="entry name" value="P-loop containing nucleotide triphosphate hydrolases"/>
    <property type="match status" value="1"/>
</dbReference>
<comment type="subcellular location">
    <subcellularLocation>
        <location evidence="4">Secreted</location>
    </subcellularLocation>
</comment>
<dbReference type="GO" id="GO:0046872">
    <property type="term" value="F:metal ion binding"/>
    <property type="evidence" value="ECO:0007669"/>
    <property type="project" value="UniProtKB-KW"/>
</dbReference>
<dbReference type="PANTHER" id="PTHR42715:SF5">
    <property type="entry name" value="BETA-GLUCOSIDASE M-RELATED"/>
    <property type="match status" value="1"/>
</dbReference>
<dbReference type="PRINTS" id="PR01241">
    <property type="entry name" value="GPROTEINAFNG"/>
</dbReference>
<dbReference type="SUPFAM" id="SSF52540">
    <property type="entry name" value="P-loop containing nucleoside triphosphate hydrolases"/>
    <property type="match status" value="1"/>
</dbReference>
<dbReference type="Gene3D" id="3.40.50.1700">
    <property type="entry name" value="Glycoside hydrolase family 3 C-terminal domain"/>
    <property type="match status" value="1"/>
</dbReference>
<organism evidence="32 33">
    <name type="scientific">Podospora aff. communis PSN243</name>
    <dbReference type="NCBI Taxonomy" id="3040156"/>
    <lineage>
        <taxon>Eukaryota</taxon>
        <taxon>Fungi</taxon>
        <taxon>Dikarya</taxon>
        <taxon>Ascomycota</taxon>
        <taxon>Pezizomycotina</taxon>
        <taxon>Sordariomycetes</taxon>
        <taxon>Sordariomycetidae</taxon>
        <taxon>Sordariales</taxon>
        <taxon>Podosporaceae</taxon>
        <taxon>Podospora</taxon>
    </lineage>
</organism>
<dbReference type="GO" id="GO:0008422">
    <property type="term" value="F:beta-glucosidase activity"/>
    <property type="evidence" value="ECO:0007669"/>
    <property type="project" value="UniProtKB-EC"/>
</dbReference>
<evidence type="ECO:0000256" key="20">
    <source>
        <dbReference type="ARBA" id="ARBA00023277"/>
    </source>
</evidence>
<keyword evidence="19" id="KW-0807">Transducer</keyword>
<keyword evidence="30" id="KW-0472">Membrane</keyword>
<feature type="binding site" evidence="29">
    <location>
        <position position="182"/>
    </location>
    <ligand>
        <name>Mg(2+)</name>
        <dbReference type="ChEBI" id="CHEBI:18420"/>
    </ligand>
</feature>
<dbReference type="SUPFAM" id="SSF51445">
    <property type="entry name" value="(Trans)glycosidases"/>
    <property type="match status" value="1"/>
</dbReference>
<dbReference type="InterPro" id="IPR002975">
    <property type="entry name" value="Fungi_Gprotein_alpha"/>
</dbReference>
<evidence type="ECO:0000256" key="19">
    <source>
        <dbReference type="ARBA" id="ARBA00023224"/>
    </source>
</evidence>
<keyword evidence="10" id="KW-0964">Secreted</keyword>
<feature type="binding site" evidence="28">
    <location>
        <begin position="201"/>
        <end position="205"/>
    </location>
    <ligand>
        <name>GTP</name>
        <dbReference type="ChEBI" id="CHEBI:37565"/>
    </ligand>
</feature>
<keyword evidence="11 29" id="KW-0479">Metal-binding</keyword>
<comment type="pathway">
    <text evidence="5">Glycan metabolism; cellulose degradation.</text>
</comment>
<reference evidence="32" key="1">
    <citation type="journal article" date="2023" name="Mol. Phylogenet. Evol.">
        <title>Genome-scale phylogeny and comparative genomics of the fungal order Sordariales.</title>
        <authorList>
            <person name="Hensen N."/>
            <person name="Bonometti L."/>
            <person name="Westerberg I."/>
            <person name="Brannstrom I.O."/>
            <person name="Guillou S."/>
            <person name="Cros-Aarteil S."/>
            <person name="Calhoun S."/>
            <person name="Haridas S."/>
            <person name="Kuo A."/>
            <person name="Mondo S."/>
            <person name="Pangilinan J."/>
            <person name="Riley R."/>
            <person name="LaButti K."/>
            <person name="Andreopoulos B."/>
            <person name="Lipzen A."/>
            <person name="Chen C."/>
            <person name="Yan M."/>
            <person name="Daum C."/>
            <person name="Ng V."/>
            <person name="Clum A."/>
            <person name="Steindorff A."/>
            <person name="Ohm R.A."/>
            <person name="Martin F."/>
            <person name="Silar P."/>
            <person name="Natvig D.O."/>
            <person name="Lalanne C."/>
            <person name="Gautier V."/>
            <person name="Ament-Velasquez S.L."/>
            <person name="Kruys A."/>
            <person name="Hutchinson M.I."/>
            <person name="Powell A.J."/>
            <person name="Barry K."/>
            <person name="Miller A.N."/>
            <person name="Grigoriev I.V."/>
            <person name="Debuchy R."/>
            <person name="Gladieux P."/>
            <person name="Hiltunen Thoren M."/>
            <person name="Johannesson H."/>
        </authorList>
    </citation>
    <scope>NUCLEOTIDE SEQUENCE</scope>
    <source>
        <strain evidence="32">PSN243</strain>
    </source>
</reference>
<protein>
    <recommendedName>
        <fullName evidence="23">Beta-glucosidase cel3A</fullName>
        <ecNumber evidence="9">3.2.1.21</ecNumber>
    </recommendedName>
    <alternativeName>
        <fullName evidence="25">Beta-D-glucoside glucohydrolase cel3A</fullName>
    </alternativeName>
    <alternativeName>
        <fullName evidence="27">Cellobiase cel3A</fullName>
    </alternativeName>
    <alternativeName>
        <fullName evidence="26">Gentiobiase cel3A</fullName>
    </alternativeName>
    <alternativeName>
        <fullName evidence="24">Guanine nucleotide-binding protein alpha-2 subunit</fullName>
    </alternativeName>
</protein>
<keyword evidence="20" id="KW-0119">Carbohydrate metabolism</keyword>
<dbReference type="InterPro" id="IPR002772">
    <property type="entry name" value="Glyco_hydro_3_C"/>
</dbReference>
<feature type="transmembrane region" description="Helical" evidence="30">
    <location>
        <begin position="367"/>
        <end position="387"/>
    </location>
</feature>
<evidence type="ECO:0000313" key="32">
    <source>
        <dbReference type="EMBL" id="KAK4451915.1"/>
    </source>
</evidence>
<keyword evidence="17 28" id="KW-0342">GTP-binding</keyword>
<keyword evidence="12" id="KW-0732">Signal</keyword>
<evidence type="ECO:0000256" key="30">
    <source>
        <dbReference type="SAM" id="Phobius"/>
    </source>
</evidence>
<dbReference type="PANTHER" id="PTHR42715">
    <property type="entry name" value="BETA-GLUCOSIDASE"/>
    <property type="match status" value="1"/>
</dbReference>
<evidence type="ECO:0000256" key="16">
    <source>
        <dbReference type="ARBA" id="ARBA00023001"/>
    </source>
</evidence>
<evidence type="ECO:0000256" key="9">
    <source>
        <dbReference type="ARBA" id="ARBA00012744"/>
    </source>
</evidence>
<dbReference type="PRINTS" id="PR00318">
    <property type="entry name" value="GPROTEINA"/>
</dbReference>
<dbReference type="EC" id="3.2.1.21" evidence="9"/>
<dbReference type="GO" id="GO:0005576">
    <property type="term" value="C:extracellular region"/>
    <property type="evidence" value="ECO:0007669"/>
    <property type="project" value="UniProtKB-SubCell"/>
</dbReference>
<dbReference type="PROSITE" id="PS51882">
    <property type="entry name" value="G_ALPHA"/>
    <property type="match status" value="1"/>
</dbReference>
<keyword evidence="30" id="KW-0812">Transmembrane</keyword>
<keyword evidence="15 29" id="KW-0460">Magnesium</keyword>
<dbReference type="GO" id="GO:0003924">
    <property type="term" value="F:GTPase activity"/>
    <property type="evidence" value="ECO:0007669"/>
    <property type="project" value="InterPro"/>
</dbReference>
<dbReference type="Pfam" id="PF00933">
    <property type="entry name" value="Glyco_hydro_3"/>
    <property type="match status" value="1"/>
</dbReference>
<evidence type="ECO:0000313" key="33">
    <source>
        <dbReference type="Proteomes" id="UP001321760"/>
    </source>
</evidence>
<dbReference type="InterPro" id="IPR013783">
    <property type="entry name" value="Ig-like_fold"/>
</dbReference>
<keyword evidence="22" id="KW-0624">Polysaccharide degradation</keyword>
<dbReference type="Pfam" id="PF14310">
    <property type="entry name" value="Fn3-like"/>
    <property type="match status" value="1"/>
</dbReference>
<evidence type="ECO:0000256" key="24">
    <source>
        <dbReference type="ARBA" id="ARBA00074402"/>
    </source>
</evidence>
<dbReference type="InterPro" id="IPR001019">
    <property type="entry name" value="Gprotein_alpha_su"/>
</dbReference>
<dbReference type="InterPro" id="IPR017853">
    <property type="entry name" value="GH"/>
</dbReference>
<feature type="binding site" evidence="28">
    <location>
        <begin position="44"/>
        <end position="49"/>
    </location>
    <ligand>
        <name>GTP</name>
        <dbReference type="ChEBI" id="CHEBI:37565"/>
    </ligand>
</feature>
<feature type="domain" description="Fibronectin type III-like" evidence="31">
    <location>
        <begin position="1092"/>
        <end position="1161"/>
    </location>
</feature>
<comment type="function">
    <text evidence="3">Guanine nucleotide-binding proteins (G proteins) are involved as modulators or transducers in various transmembrane signaling systems.</text>
</comment>
<comment type="subunit">
    <text evidence="8">G proteins are composed of 3 units; alpha, beta and gamma. The alpha chain contains the guanine nucleotide binding site.</text>
</comment>
<dbReference type="FunFam" id="3.40.50.300:FF:000051">
    <property type="entry name" value="Guanine nucleotide-binding protein subunit alpha"/>
    <property type="match status" value="1"/>
</dbReference>
<evidence type="ECO:0000256" key="10">
    <source>
        <dbReference type="ARBA" id="ARBA00022525"/>
    </source>
</evidence>
<evidence type="ECO:0000256" key="29">
    <source>
        <dbReference type="PIRSR" id="PIRSR601019-2"/>
    </source>
</evidence>
<feature type="binding site" evidence="28">
    <location>
        <begin position="270"/>
        <end position="273"/>
    </location>
    <ligand>
        <name>GTP</name>
        <dbReference type="ChEBI" id="CHEBI:37565"/>
    </ligand>
</feature>
<gene>
    <name evidence="32" type="ORF">QBC34DRAFT_447370</name>
</gene>
<dbReference type="InterPro" id="IPR001764">
    <property type="entry name" value="Glyco_hydro_3_N"/>
</dbReference>
<keyword evidence="30" id="KW-1133">Transmembrane helix</keyword>
<dbReference type="GO" id="GO:0030245">
    <property type="term" value="P:cellulose catabolic process"/>
    <property type="evidence" value="ECO:0007669"/>
    <property type="project" value="UniProtKB-KW"/>
</dbReference>
<evidence type="ECO:0000256" key="22">
    <source>
        <dbReference type="ARBA" id="ARBA00023326"/>
    </source>
</evidence>
<dbReference type="Gene3D" id="3.20.20.300">
    <property type="entry name" value="Glycoside hydrolase, family 3, N-terminal domain"/>
    <property type="match status" value="1"/>
</dbReference>
<dbReference type="FunFam" id="3.20.20.300:FF:000002">
    <property type="entry name" value="Probable beta-glucosidase"/>
    <property type="match status" value="1"/>
</dbReference>
<evidence type="ECO:0000256" key="28">
    <source>
        <dbReference type="PIRSR" id="PIRSR601019-1"/>
    </source>
</evidence>
<evidence type="ECO:0000256" key="15">
    <source>
        <dbReference type="ARBA" id="ARBA00022842"/>
    </source>
</evidence>
<dbReference type="InterPro" id="IPR027417">
    <property type="entry name" value="P-loop_NTPase"/>
</dbReference>
<evidence type="ECO:0000256" key="25">
    <source>
        <dbReference type="ARBA" id="ARBA00078013"/>
    </source>
</evidence>
<evidence type="ECO:0000256" key="8">
    <source>
        <dbReference type="ARBA" id="ARBA00011356"/>
    </source>
</evidence>
<proteinExistence type="inferred from homology"/>
<keyword evidence="18" id="KW-0325">Glycoprotein</keyword>
<comment type="catalytic activity">
    <reaction evidence="1">
        <text>Hydrolysis of terminal, non-reducing beta-D-glucosyl residues with release of beta-D-glucose.</text>
        <dbReference type="EC" id="3.2.1.21"/>
    </reaction>
</comment>
<dbReference type="AlphaFoldDB" id="A0AAV9GUE3"/>
<evidence type="ECO:0000256" key="1">
    <source>
        <dbReference type="ARBA" id="ARBA00000448"/>
    </source>
</evidence>
<evidence type="ECO:0000256" key="2">
    <source>
        <dbReference type="ARBA" id="ARBA00001946"/>
    </source>
</evidence>
<evidence type="ECO:0000256" key="12">
    <source>
        <dbReference type="ARBA" id="ARBA00022729"/>
    </source>
</evidence>
<feature type="binding site" evidence="28">
    <location>
        <position position="328"/>
    </location>
    <ligand>
        <name>GTP</name>
        <dbReference type="ChEBI" id="CHEBI:37565"/>
    </ligand>
</feature>
<dbReference type="Pfam" id="PF00503">
    <property type="entry name" value="G-alpha"/>
    <property type="match status" value="1"/>
</dbReference>
<dbReference type="Gene3D" id="2.60.40.10">
    <property type="entry name" value="Immunoglobulins"/>
    <property type="match status" value="1"/>
</dbReference>
<name>A0AAV9GUE3_9PEZI</name>
<evidence type="ECO:0000256" key="4">
    <source>
        <dbReference type="ARBA" id="ARBA00004613"/>
    </source>
</evidence>
<evidence type="ECO:0000256" key="5">
    <source>
        <dbReference type="ARBA" id="ARBA00004987"/>
    </source>
</evidence>
<keyword evidence="13 28" id="KW-0547">Nucleotide-binding</keyword>
<dbReference type="GO" id="GO:0031683">
    <property type="term" value="F:G-protein beta/gamma-subunit complex binding"/>
    <property type="evidence" value="ECO:0007669"/>
    <property type="project" value="InterPro"/>
</dbReference>
<comment type="cofactor">
    <cofactor evidence="2">
        <name>Mg(2+)</name>
        <dbReference type="ChEBI" id="CHEBI:18420"/>
    </cofactor>
</comment>
<dbReference type="InterPro" id="IPR036962">
    <property type="entry name" value="Glyco_hydro_3_N_sf"/>
</dbReference>
<dbReference type="Gene3D" id="1.10.400.10">
    <property type="entry name" value="GI Alpha 1, domain 2-like"/>
    <property type="match status" value="1"/>
</dbReference>
<feature type="binding site" evidence="28">
    <location>
        <begin position="176"/>
        <end position="182"/>
    </location>
    <ligand>
        <name>GTP</name>
        <dbReference type="ChEBI" id="CHEBI:37565"/>
    </ligand>
</feature>
<dbReference type="Pfam" id="PF01915">
    <property type="entry name" value="Glyco_hydro_3_C"/>
    <property type="match status" value="1"/>
</dbReference>
<comment type="similarity">
    <text evidence="7">Belongs to the G-alpha family. G(q) subfamily.</text>
</comment>
<keyword evidence="33" id="KW-1185">Reference proteome</keyword>
<reference evidence="32" key="2">
    <citation type="submission" date="2023-05" db="EMBL/GenBank/DDBJ databases">
        <authorList>
            <consortium name="Lawrence Berkeley National Laboratory"/>
            <person name="Steindorff A."/>
            <person name="Hensen N."/>
            <person name="Bonometti L."/>
            <person name="Westerberg I."/>
            <person name="Brannstrom I.O."/>
            <person name="Guillou S."/>
            <person name="Cros-Aarteil S."/>
            <person name="Calhoun S."/>
            <person name="Haridas S."/>
            <person name="Kuo A."/>
            <person name="Mondo S."/>
            <person name="Pangilinan J."/>
            <person name="Riley R."/>
            <person name="Labutti K."/>
            <person name="Andreopoulos B."/>
            <person name="Lipzen A."/>
            <person name="Chen C."/>
            <person name="Yanf M."/>
            <person name="Daum C."/>
            <person name="Ng V."/>
            <person name="Clum A."/>
            <person name="Ohm R."/>
            <person name="Martin F."/>
            <person name="Silar P."/>
            <person name="Natvig D."/>
            <person name="Lalanne C."/>
            <person name="Gautier V."/>
            <person name="Ament-Velasquez S.L."/>
            <person name="Kruys A."/>
            <person name="Hutchinson M.I."/>
            <person name="Powell A.J."/>
            <person name="Barry K."/>
            <person name="Miller A.N."/>
            <person name="Grigoriev I.V."/>
            <person name="Debuchy R."/>
            <person name="Gladieux P."/>
            <person name="Thoren M.H."/>
            <person name="Johannesson H."/>
        </authorList>
    </citation>
    <scope>NUCLEOTIDE SEQUENCE</scope>
    <source>
        <strain evidence="32">PSN243</strain>
    </source>
</reference>
<accession>A0AAV9GUE3</accession>
<dbReference type="SUPFAM" id="SSF52279">
    <property type="entry name" value="Beta-D-glucan exohydrolase, C-terminal domain"/>
    <property type="match status" value="1"/>
</dbReference>
<sequence>MCFGARDKGEVDGAARSRELDKEIRAAEKRMAKEVKLLLLGAGESGKSTVLKQMKLIYAQGFSKNEKLEWKPVIFGNIVQSFRLIFDAMNEMDIKFEIEENEKNMAHIMVDYEMRADEPLPMDYLQPIKRLWQDGGVKQAIEKGNEYALHDNLEYFCADLDRVWDKNYMPTDQDLLRSRLRTTGITETIFDLGQLTYRMFDVGGQRSERKKWIHCFENVNCLLFLVAISGYDQCLVEDKDGNQMNEALMLWESIANSHWFTKSALILFLNKMDLFKEKLPKSPITAHGFTDYHGPPDDWKQASKYFMDKFRALNRNPEKEIYGHFTNATDTNLLKITMSSVQDMIIQRNLKQLILKVPFLATRKGKVIAVVVILVIIGGGLAGLAALPKKSEGGGGGSQAGAVAGAITSDSHFYGQSPPVYPSPDMPGAGPWAESLAKARSFVANMTLTEKVNITAGASSNTSCPGFVPALPRLGFPGMCLGDAGQGLRGTDFVSSWPSGIHVGASWNKALTQRRGAGMGGEFRTKGVNVLLGPVIGPLGRVVLSGRNWEGFSIDPYLAGQLVSETVSAVQGVGVITSTKHFIGNEQETHRNPGGDIEAVSSNIDDQTLHELYLWPFQDAVRAGSGNIMCSYQRVNNSYGCANSKLLNGILKTELGFEGWVVSDWGAQHAGISTALAGLDMMMPGPDGFWGSNLETMIRNGSVPEARLNDMVARIIATWYQFGQDNGFPRPGIGMPNDLTKAHQIVDARDTSSRSTLFDGALEGQVLVKNIRNALPLSNPKMLSLFGYSAKNPDRNTPTAGFSPWLFGTESFNHAEFMGGFFGTANPDGTTPIAQYGTIYSGGGSGATSQGTVISPFDALVQRAYDDDTALFWDFTNGEPPVVPISDACLVFGNAYATEGADRRSARDDYTDGLIKHIADRCNNTIVVLHNAGIRLVDQFIDHPNVTALIFAHLPGQASGKALVSLLHGDSYPSGKLPYTVAKNESDYPVFGPDRAEGIHLRFPQSNFTEGVFVDYRHFDAKNITPRYEFGFGLGYTTFEYANLSVHKTTDSNKLAELPTGEVLMGGQTDLWDVIVTVSAEVRNTGQRDGAEVAQLYLGIPVQGQPVRQLRGFEKVVVNASAPAATVRFELTRRDLSVWDVVAQKWRLSKGEYKVEVGGSSRDLPLVGRVVI</sequence>